<evidence type="ECO:0000313" key="1">
    <source>
        <dbReference type="EMBL" id="SVB62313.1"/>
    </source>
</evidence>
<proteinExistence type="predicted"/>
<reference evidence="1" key="1">
    <citation type="submission" date="2018-05" db="EMBL/GenBank/DDBJ databases">
        <authorList>
            <person name="Lanie J.A."/>
            <person name="Ng W.-L."/>
            <person name="Kazmierczak K.M."/>
            <person name="Andrzejewski T.M."/>
            <person name="Davidsen T.M."/>
            <person name="Wayne K.J."/>
            <person name="Tettelin H."/>
            <person name="Glass J.I."/>
            <person name="Rusch D."/>
            <person name="Podicherti R."/>
            <person name="Tsui H.-C.T."/>
            <person name="Winkler M.E."/>
        </authorList>
    </citation>
    <scope>NUCLEOTIDE SEQUENCE</scope>
</reference>
<gene>
    <name evidence="1" type="ORF">METZ01_LOCUS215167</name>
</gene>
<accession>A0A382FJC1</accession>
<evidence type="ECO:0008006" key="2">
    <source>
        <dbReference type="Google" id="ProtNLM"/>
    </source>
</evidence>
<dbReference type="InterPro" id="IPR008929">
    <property type="entry name" value="Chondroitin_lyas"/>
</dbReference>
<organism evidence="1">
    <name type="scientific">marine metagenome</name>
    <dbReference type="NCBI Taxonomy" id="408172"/>
    <lineage>
        <taxon>unclassified sequences</taxon>
        <taxon>metagenomes</taxon>
        <taxon>ecological metagenomes</taxon>
    </lineage>
</organism>
<dbReference type="AlphaFoldDB" id="A0A382FJC1"/>
<dbReference type="EMBL" id="UINC01049944">
    <property type="protein sequence ID" value="SVB62313.1"/>
    <property type="molecule type" value="Genomic_DNA"/>
</dbReference>
<sequence>MYALTFFAVLTVLTPLASSAQILSAEVHPGLLFAAEDVPQLKERIQREPYAIWWQTVLDRAQNVPTTFTEERTKVRFAKALAFAWLMTDDRAFADRALQVMQEVAFPPRGGDLGEPHNEGEVVAQYAVAYDILHTYAAANNPGALEEMRAILAEEAGRLWEGIALRELDLGIIKIVLRLHETPHIDNWHIRAYGGLGLVAMVLSEHPGVKDQGTPQDWADRAFELVKGSLDFQIDALDGGYAEGPFYSRYAADVYLPYMFALRDRTGLNLFTDPKIEKMHDWSLNLRLPNGRRPNIDDGHLNDFYGHYLASVYPDGGVHRWDWENNANGLYVREFSEMDAIALYDDSIAATEPTHGPSVFMPGAGDAVFRSDWSAEATYMLLRG</sequence>
<protein>
    <recommendedName>
        <fullName evidence="2">Alginate lyase domain-containing protein</fullName>
    </recommendedName>
</protein>
<dbReference type="Gene3D" id="1.50.10.100">
    <property type="entry name" value="Chondroitin AC/alginate lyase"/>
    <property type="match status" value="1"/>
</dbReference>
<dbReference type="SUPFAM" id="SSF48230">
    <property type="entry name" value="Chondroitin AC/alginate lyase"/>
    <property type="match status" value="1"/>
</dbReference>
<feature type="non-terminal residue" evidence="1">
    <location>
        <position position="384"/>
    </location>
</feature>
<name>A0A382FJC1_9ZZZZ</name>